<dbReference type="GO" id="GO:0003677">
    <property type="term" value="F:DNA binding"/>
    <property type="evidence" value="ECO:0007669"/>
    <property type="project" value="UniProtKB-KW"/>
</dbReference>
<dbReference type="InterPro" id="IPR002104">
    <property type="entry name" value="Integrase_catalytic"/>
</dbReference>
<dbReference type="AlphaFoldDB" id="A0A1I2WCD1"/>
<comment type="similarity">
    <text evidence="1">Belongs to the 'phage' integrase family.</text>
</comment>
<dbReference type="InterPro" id="IPR013762">
    <property type="entry name" value="Integrase-like_cat_sf"/>
</dbReference>
<evidence type="ECO:0000256" key="2">
    <source>
        <dbReference type="ARBA" id="ARBA00023125"/>
    </source>
</evidence>
<dbReference type="InterPro" id="IPR050090">
    <property type="entry name" value="Tyrosine_recombinase_XerCD"/>
</dbReference>
<dbReference type="PANTHER" id="PTHR30349:SF64">
    <property type="entry name" value="PROPHAGE INTEGRASE INTD-RELATED"/>
    <property type="match status" value="1"/>
</dbReference>
<reference evidence="6" key="1">
    <citation type="submission" date="2016-10" db="EMBL/GenBank/DDBJ databases">
        <authorList>
            <person name="Varghese N."/>
            <person name="Submissions S."/>
        </authorList>
    </citation>
    <scope>NUCLEOTIDE SEQUENCE [LARGE SCALE GENOMIC DNA]</scope>
    <source>
        <strain evidence="6">DSM 19315</strain>
    </source>
</reference>
<gene>
    <name evidence="5" type="ORF">SAMN04487988_1126</name>
</gene>
<dbReference type="STRING" id="435880.SAMN04487988_1126"/>
<dbReference type="Gene3D" id="1.10.150.130">
    <property type="match status" value="1"/>
</dbReference>
<dbReference type="InterPro" id="IPR011010">
    <property type="entry name" value="DNA_brk_join_enz"/>
</dbReference>
<protein>
    <submittedName>
        <fullName evidence="5">Integrase</fullName>
    </submittedName>
</protein>
<dbReference type="InterPro" id="IPR025269">
    <property type="entry name" value="SAM-like_dom"/>
</dbReference>
<sequence>MATIKFQLRSEANKAVPIYFYLSMGRGSFFRIRTGFSIHPSNWSEAKGFPKQNDEANKKVATNLKTLEKYLLECINDAQANGIEINNEFLERKTNECFKRKKQTDISLVSYQVQYIIDNADTRKIPGKSKIGLAANTVKNYQTFKQIILDFEKYIRKPFRFGDLSPEMVEKFKKWLLKEKGYSVNHAGKSLAFLKSISKDAEKLGVTVHPNAMKIESFTESNEDRNIVTLSPDELKQIEEAELKREALINARKWLLLGCELGQRGEDLLKIKPSDIRSIPEGQFIDVNQQKGKKHVSVPVTPRAKQILDQGFPERIALQNLNDYIKEVAKAANLNELIEGKKYDKDTKRKVFGKYPKHDLITTHTCRRSFSTNYYKKIPTTVIMGITGHVKESTFLQYIGKPKDKDENAKLFLKYIGTKVY</sequence>
<dbReference type="Gene3D" id="1.10.443.10">
    <property type="entry name" value="Intergrase catalytic core"/>
    <property type="match status" value="1"/>
</dbReference>
<dbReference type="Proteomes" id="UP000199642">
    <property type="component" value="Unassembled WGS sequence"/>
</dbReference>
<organism evidence="5 6">
    <name type="scientific">Algoriphagus hitonicola</name>
    <dbReference type="NCBI Taxonomy" id="435880"/>
    <lineage>
        <taxon>Bacteria</taxon>
        <taxon>Pseudomonadati</taxon>
        <taxon>Bacteroidota</taxon>
        <taxon>Cytophagia</taxon>
        <taxon>Cytophagales</taxon>
        <taxon>Cyclobacteriaceae</taxon>
        <taxon>Algoriphagus</taxon>
    </lineage>
</organism>
<dbReference type="OrthoDB" id="9806835at2"/>
<keyword evidence="2" id="KW-0238">DNA-binding</keyword>
<evidence type="ECO:0000313" key="5">
    <source>
        <dbReference type="EMBL" id="SFG97816.1"/>
    </source>
</evidence>
<dbReference type="GO" id="GO:0015074">
    <property type="term" value="P:DNA integration"/>
    <property type="evidence" value="ECO:0007669"/>
    <property type="project" value="InterPro"/>
</dbReference>
<evidence type="ECO:0000313" key="6">
    <source>
        <dbReference type="Proteomes" id="UP000199642"/>
    </source>
</evidence>
<dbReference type="PROSITE" id="PS51898">
    <property type="entry name" value="TYR_RECOMBINASE"/>
    <property type="match status" value="1"/>
</dbReference>
<feature type="domain" description="Tyr recombinase" evidence="4">
    <location>
        <begin position="225"/>
        <end position="413"/>
    </location>
</feature>
<dbReference type="GO" id="GO:0006310">
    <property type="term" value="P:DNA recombination"/>
    <property type="evidence" value="ECO:0007669"/>
    <property type="project" value="UniProtKB-KW"/>
</dbReference>
<dbReference type="EMBL" id="FOPC01000012">
    <property type="protein sequence ID" value="SFG97816.1"/>
    <property type="molecule type" value="Genomic_DNA"/>
</dbReference>
<dbReference type="RefSeq" id="WP_092793194.1">
    <property type="nucleotide sequence ID" value="NZ_FOPC01000012.1"/>
</dbReference>
<evidence type="ECO:0000256" key="1">
    <source>
        <dbReference type="ARBA" id="ARBA00008857"/>
    </source>
</evidence>
<dbReference type="PANTHER" id="PTHR30349">
    <property type="entry name" value="PHAGE INTEGRASE-RELATED"/>
    <property type="match status" value="1"/>
</dbReference>
<evidence type="ECO:0000256" key="3">
    <source>
        <dbReference type="ARBA" id="ARBA00023172"/>
    </source>
</evidence>
<dbReference type="Pfam" id="PF00589">
    <property type="entry name" value="Phage_integrase"/>
    <property type="match status" value="1"/>
</dbReference>
<evidence type="ECO:0000259" key="4">
    <source>
        <dbReference type="PROSITE" id="PS51898"/>
    </source>
</evidence>
<dbReference type="Pfam" id="PF13102">
    <property type="entry name" value="Phage_int_SAM_5"/>
    <property type="match status" value="1"/>
</dbReference>
<keyword evidence="6" id="KW-1185">Reference proteome</keyword>
<dbReference type="InterPro" id="IPR010998">
    <property type="entry name" value="Integrase_recombinase_N"/>
</dbReference>
<name>A0A1I2WCD1_9BACT</name>
<dbReference type="SUPFAM" id="SSF56349">
    <property type="entry name" value="DNA breaking-rejoining enzymes"/>
    <property type="match status" value="1"/>
</dbReference>
<proteinExistence type="inferred from homology"/>
<keyword evidence="3" id="KW-0233">DNA recombination</keyword>
<accession>A0A1I2WCD1</accession>